<feature type="domain" description="RMI1 N-terminal" evidence="5">
    <location>
        <begin position="181"/>
        <end position="232"/>
    </location>
</feature>
<gene>
    <name evidence="6" type="ORF">SCUD_LOCUS11686</name>
</gene>
<dbReference type="GO" id="GO:0000724">
    <property type="term" value="P:double-strand break repair via homologous recombination"/>
    <property type="evidence" value="ECO:0007669"/>
    <property type="project" value="TreeGrafter"/>
</dbReference>
<sequence length="591" mass="65981">FASSKCKVFLQDWQDFNPVLTLDGEQIEVVEKFVYLSSCISAGGGVSGEINARIVRARAVYANLGHLWHPRDDSLVVKGRICNASVRAVLFYACETWPLRVEDIRRLSVFDHRCLRRIADIQWQHHVSNAEVRRRVFGHRDDNAIGVTILKHRLCTIPMVTSFISTLNINTGVAQLSAWLTSQAIHVPPGWIDACVAWLAEEHGGIDACNHLTKSDWCQLIYEQWLHSDLKQLECPVLPSTISTSRNPHDNSLSSGTDANTMNSPALKLDGELCLQVVNLFNIGESYYGQLRRHEGNLSVNLPSLEVDGENNPDGHTTQMTQAFSQYLNQSPTQTNNFRQSTMANCLTLFLTDGVNEIKVIEFGTQSTRSRSSLPFKELSKKLRPGVKIRLRGPLLLRNNVLLVPPGALQSLSSHQLEVLGGEVDELLENYEENTMYEVGKLLANKLNIPLTENNSLPSWFPRVSSRQLRSSGGDNLLPSIEVPNEQSNYVRDVQQNRDNNISNSGNGRDPLSSVRYPLSTASTGDRGVVGGSGSVSPELWDDEIFDDAILSHAAQSMEKQLDCSRSSKFIFKSIVFRNNYFCGDCHSTWL</sequence>
<dbReference type="Pfam" id="PF08585">
    <property type="entry name" value="RMI1_N_C"/>
    <property type="match status" value="1"/>
</dbReference>
<dbReference type="InterPro" id="IPR013894">
    <property type="entry name" value="RMI1_OB"/>
</dbReference>
<evidence type="ECO:0000313" key="8">
    <source>
        <dbReference type="WBParaSite" id="SCUD_0001168601-mRNA-1"/>
    </source>
</evidence>
<organism evidence="8">
    <name type="scientific">Schistosoma curassoni</name>
    <dbReference type="NCBI Taxonomy" id="6186"/>
    <lineage>
        <taxon>Eukaryota</taxon>
        <taxon>Metazoa</taxon>
        <taxon>Spiralia</taxon>
        <taxon>Lophotrochozoa</taxon>
        <taxon>Platyhelminthes</taxon>
        <taxon>Trematoda</taxon>
        <taxon>Digenea</taxon>
        <taxon>Strigeidida</taxon>
        <taxon>Schistosomatoidea</taxon>
        <taxon>Schistosomatidae</taxon>
        <taxon>Schistosoma</taxon>
    </lineage>
</organism>
<dbReference type="STRING" id="6186.A0A183K9K3"/>
<evidence type="ECO:0000313" key="7">
    <source>
        <dbReference type="Proteomes" id="UP000279833"/>
    </source>
</evidence>
<dbReference type="EMBL" id="UZAK01034580">
    <property type="protein sequence ID" value="VDP45639.1"/>
    <property type="molecule type" value="Genomic_DNA"/>
</dbReference>
<evidence type="ECO:0000256" key="1">
    <source>
        <dbReference type="ARBA" id="ARBA00006395"/>
    </source>
</evidence>
<comment type="similarity">
    <text evidence="1">Belongs to the RMI1 family.</text>
</comment>
<name>A0A183K9K3_9TREM</name>
<dbReference type="GO" id="GO:0031422">
    <property type="term" value="C:RecQ family helicase-topoisomerase III complex"/>
    <property type="evidence" value="ECO:0007669"/>
    <property type="project" value="TreeGrafter"/>
</dbReference>
<dbReference type="Gene3D" id="1.10.8.1020">
    <property type="entry name" value="RecQ-mediated genome instability protein 1, N-terminal domain"/>
    <property type="match status" value="1"/>
</dbReference>
<dbReference type="Gene3D" id="2.40.50.770">
    <property type="entry name" value="RecQ-mediated genome instability protein Rmi1, C-terminal domain"/>
    <property type="match status" value="1"/>
</dbReference>
<dbReference type="GO" id="GO:0016604">
    <property type="term" value="C:nuclear body"/>
    <property type="evidence" value="ECO:0007669"/>
    <property type="project" value="TreeGrafter"/>
</dbReference>
<reference evidence="6 7" key="2">
    <citation type="submission" date="2018-11" db="EMBL/GenBank/DDBJ databases">
        <authorList>
            <consortium name="Pathogen Informatics"/>
        </authorList>
    </citation>
    <scope>NUCLEOTIDE SEQUENCE [LARGE SCALE GENOMIC DNA]</scope>
    <source>
        <strain evidence="6">Dakar</strain>
        <strain evidence="7">Dakar, Senegal</strain>
    </source>
</reference>
<protein>
    <recommendedName>
        <fullName evidence="2">RecQ-mediated genome instability protein 1</fullName>
    </recommendedName>
</protein>
<proteinExistence type="inferred from homology"/>
<evidence type="ECO:0000256" key="2">
    <source>
        <dbReference type="ARBA" id="ARBA00018987"/>
    </source>
</evidence>
<dbReference type="InterPro" id="IPR049363">
    <property type="entry name" value="RMI1_N"/>
</dbReference>
<dbReference type="PANTHER" id="PTHR14790:SF15">
    <property type="entry name" value="RECQ-MEDIATED GENOME INSTABILITY PROTEIN 1"/>
    <property type="match status" value="1"/>
</dbReference>
<keyword evidence="7" id="KW-1185">Reference proteome</keyword>
<evidence type="ECO:0000313" key="6">
    <source>
        <dbReference type="EMBL" id="VDP45639.1"/>
    </source>
</evidence>
<dbReference type="Pfam" id="PF21000">
    <property type="entry name" value="RMI1_N_N"/>
    <property type="match status" value="1"/>
</dbReference>
<accession>A0A183K9K3</accession>
<feature type="domain" description="RecQ mediated genome instability protein 1 OB-fold" evidence="4">
    <location>
        <begin position="262"/>
        <end position="434"/>
    </location>
</feature>
<dbReference type="PANTHER" id="PTHR14790">
    <property type="entry name" value="RECQ-MEDIATED GENOME INSTABILITY PROTEIN 1 RMI1"/>
    <property type="match status" value="1"/>
</dbReference>
<dbReference type="WBParaSite" id="SCUD_0001168601-mRNA-1">
    <property type="protein sequence ID" value="SCUD_0001168601-mRNA-1"/>
    <property type="gene ID" value="SCUD_0001168601"/>
</dbReference>
<evidence type="ECO:0000259" key="5">
    <source>
        <dbReference type="Pfam" id="PF21000"/>
    </source>
</evidence>
<feature type="compositionally biased region" description="Polar residues" evidence="3">
    <location>
        <begin position="498"/>
        <end position="507"/>
    </location>
</feature>
<reference evidence="8" key="1">
    <citation type="submission" date="2016-06" db="UniProtKB">
        <authorList>
            <consortium name="WormBaseParasite"/>
        </authorList>
    </citation>
    <scope>IDENTIFICATION</scope>
</reference>
<feature type="region of interest" description="Disordered" evidence="3">
    <location>
        <begin position="498"/>
        <end position="518"/>
    </location>
</feature>
<dbReference type="SMART" id="SM01161">
    <property type="entry name" value="DUF1767"/>
    <property type="match status" value="1"/>
</dbReference>
<evidence type="ECO:0000256" key="3">
    <source>
        <dbReference type="SAM" id="MobiDB-lite"/>
    </source>
</evidence>
<dbReference type="GO" id="GO:0000712">
    <property type="term" value="P:resolution of meiotic recombination intermediates"/>
    <property type="evidence" value="ECO:0007669"/>
    <property type="project" value="TreeGrafter"/>
</dbReference>
<dbReference type="Proteomes" id="UP000279833">
    <property type="component" value="Unassembled WGS sequence"/>
</dbReference>
<dbReference type="InterPro" id="IPR042470">
    <property type="entry name" value="RMI1_N_C_sf"/>
</dbReference>
<dbReference type="AlphaFoldDB" id="A0A183K9K3"/>
<dbReference type="InterPro" id="IPR044881">
    <property type="entry name" value="RMI1_N_N_sf"/>
</dbReference>
<evidence type="ECO:0000259" key="4">
    <source>
        <dbReference type="Pfam" id="PF08585"/>
    </source>
</evidence>